<evidence type="ECO:0000313" key="2">
    <source>
        <dbReference type="Proteomes" id="UP000008076"/>
    </source>
</evidence>
<dbReference type="GO" id="GO:0090173">
    <property type="term" value="P:regulation of synaptonemal complex assembly"/>
    <property type="evidence" value="ECO:0007669"/>
    <property type="project" value="InterPro"/>
</dbReference>
<dbReference type="VEuPathDB" id="AmoebaDB:EDI_271480"/>
<dbReference type="PANTHER" id="PTHR40375">
    <property type="entry name" value="SPORULATION-SPECIFIC PROTEIN 22"/>
    <property type="match status" value="1"/>
</dbReference>
<evidence type="ECO:0000313" key="1">
    <source>
        <dbReference type="EMBL" id="EDR28287.1"/>
    </source>
</evidence>
<gene>
    <name evidence="1" type="ORF">EDI_271480</name>
</gene>
<proteinExistence type="predicted"/>
<dbReference type="AlphaFoldDB" id="B0EB10"/>
<organism evidence="2">
    <name type="scientific">Entamoeba dispar (strain ATCC PRA-260 / SAW760)</name>
    <dbReference type="NCBI Taxonomy" id="370354"/>
    <lineage>
        <taxon>Eukaryota</taxon>
        <taxon>Amoebozoa</taxon>
        <taxon>Evosea</taxon>
        <taxon>Archamoebae</taxon>
        <taxon>Mastigamoebida</taxon>
        <taxon>Entamoebidae</taxon>
        <taxon>Entamoeba</taxon>
    </lineage>
</organism>
<reference evidence="2" key="1">
    <citation type="submission" date="2007-12" db="EMBL/GenBank/DDBJ databases">
        <title>Annotation of Entamoeba dispar SAW760.</title>
        <authorList>
            <person name="Lorenzi H."/>
            <person name="Inman J."/>
            <person name="Schobel S."/>
            <person name="Amedeo P."/>
            <person name="Caler E."/>
        </authorList>
    </citation>
    <scope>NUCLEOTIDE SEQUENCE [LARGE SCALE GENOMIC DNA]</scope>
    <source>
        <strain evidence="2">ATCC PRA-260 / SAW760</strain>
    </source>
</reference>
<protein>
    <submittedName>
        <fullName evidence="1">Uncharacterized protein</fullName>
    </submittedName>
</protein>
<dbReference type="EMBL" id="DS548525">
    <property type="protein sequence ID" value="EDR28287.1"/>
    <property type="molecule type" value="Genomic_DNA"/>
</dbReference>
<dbReference type="GeneID" id="5880467"/>
<dbReference type="PANTHER" id="PTHR40375:SF2">
    <property type="entry name" value="SPORULATION-SPECIFIC PROTEIN 22"/>
    <property type="match status" value="1"/>
</dbReference>
<dbReference type="InterPro" id="IPR039057">
    <property type="entry name" value="Spo22/ZIP4"/>
</dbReference>
<accession>B0EB10</accession>
<name>B0EB10_ENTDS</name>
<dbReference type="KEGG" id="edi:EDI_271480"/>
<dbReference type="RefSeq" id="XP_001735513.1">
    <property type="nucleotide sequence ID" value="XM_001735461.1"/>
</dbReference>
<dbReference type="Proteomes" id="UP000008076">
    <property type="component" value="Unassembled WGS sequence"/>
</dbReference>
<sequence>MVGMSCIENGYKTYGIKCLKSGMSMICKRNEVDGVRLSRIIREIINESDDEEILDMIDKAITMIKSTDGIYPKKEIEWLMGISWNKGNKSRYKQDNRRAKEWYNKAITLSENIERRDEIIEKMNKEYQIFINEINKSSIFNKLQRIKEIIKIKMIRKTNKLNK</sequence>
<keyword evidence="2" id="KW-1185">Reference proteome</keyword>